<dbReference type="Pfam" id="PF14111">
    <property type="entry name" value="DUF4283"/>
    <property type="match status" value="1"/>
</dbReference>
<dbReference type="Proteomes" id="UP001237642">
    <property type="component" value="Unassembled WGS sequence"/>
</dbReference>
<name>A0AAD8GYI2_9APIA</name>
<feature type="compositionally biased region" description="Basic residues" evidence="1">
    <location>
        <begin position="309"/>
        <end position="318"/>
    </location>
</feature>
<evidence type="ECO:0000256" key="1">
    <source>
        <dbReference type="SAM" id="MobiDB-lite"/>
    </source>
</evidence>
<feature type="region of interest" description="Disordered" evidence="1">
    <location>
        <begin position="197"/>
        <end position="257"/>
    </location>
</feature>
<keyword evidence="4" id="KW-1185">Reference proteome</keyword>
<proteinExistence type="predicted"/>
<protein>
    <recommendedName>
        <fullName evidence="2">DUF4283 domain-containing protein</fullName>
    </recommendedName>
</protein>
<dbReference type="AlphaFoldDB" id="A0AAD8GYI2"/>
<feature type="domain" description="DUF4283" evidence="2">
    <location>
        <begin position="5"/>
        <end position="74"/>
    </location>
</feature>
<sequence length="326" mass="35418">MGLFVGTFTKKAASFKAVSDFARNLWSKSLTNVFQKDTNVFVFKFVCLEAMHYALSKGTWYIDRKPMVVTPWGADEAKPITSIPLWIKLSQIPDCYWTQDGLSRLASAVGEPLSADRLTQNLDMIPFAKFCVKYKLGDPLPNSITAVALDPVSGDKYNAEVRVSYFNKPLLCDSCHSLGHSVAACQKAKRIWVQKQKIDSNGSTGKSDVESSEGVHQGPSPGSPIDNPTVTATTGNASMVDSSPPSQDEWTTVKPKKSKINLEKEVTQTCSLSGTSVPPLGTSVVPNVPPAVPIFNSISRSLSKSQRNQLRKSSRRSGGKPSSSNK</sequence>
<dbReference type="InterPro" id="IPR040256">
    <property type="entry name" value="At4g02000-like"/>
</dbReference>
<organism evidence="3 4">
    <name type="scientific">Heracleum sosnowskyi</name>
    <dbReference type="NCBI Taxonomy" id="360622"/>
    <lineage>
        <taxon>Eukaryota</taxon>
        <taxon>Viridiplantae</taxon>
        <taxon>Streptophyta</taxon>
        <taxon>Embryophyta</taxon>
        <taxon>Tracheophyta</taxon>
        <taxon>Spermatophyta</taxon>
        <taxon>Magnoliopsida</taxon>
        <taxon>eudicotyledons</taxon>
        <taxon>Gunneridae</taxon>
        <taxon>Pentapetalae</taxon>
        <taxon>asterids</taxon>
        <taxon>campanulids</taxon>
        <taxon>Apiales</taxon>
        <taxon>Apiaceae</taxon>
        <taxon>Apioideae</taxon>
        <taxon>apioid superclade</taxon>
        <taxon>Tordylieae</taxon>
        <taxon>Tordyliinae</taxon>
        <taxon>Heracleum</taxon>
    </lineage>
</organism>
<gene>
    <name evidence="3" type="ORF">POM88_049591</name>
</gene>
<dbReference type="InterPro" id="IPR025558">
    <property type="entry name" value="DUF4283"/>
</dbReference>
<comment type="caution">
    <text evidence="3">The sequence shown here is derived from an EMBL/GenBank/DDBJ whole genome shotgun (WGS) entry which is preliminary data.</text>
</comment>
<dbReference type="EMBL" id="JAUIZM010000011">
    <property type="protein sequence ID" value="KAK1356335.1"/>
    <property type="molecule type" value="Genomic_DNA"/>
</dbReference>
<dbReference type="PANTHER" id="PTHR31286:SF165">
    <property type="entry name" value="DUF4283 DOMAIN-CONTAINING PROTEIN"/>
    <property type="match status" value="1"/>
</dbReference>
<evidence type="ECO:0000259" key="2">
    <source>
        <dbReference type="Pfam" id="PF14111"/>
    </source>
</evidence>
<dbReference type="PANTHER" id="PTHR31286">
    <property type="entry name" value="GLYCINE-RICH CELL WALL STRUCTURAL PROTEIN 1.8-LIKE"/>
    <property type="match status" value="1"/>
</dbReference>
<evidence type="ECO:0000313" key="4">
    <source>
        <dbReference type="Proteomes" id="UP001237642"/>
    </source>
</evidence>
<feature type="compositionally biased region" description="Polar residues" evidence="1">
    <location>
        <begin position="299"/>
        <end position="308"/>
    </location>
</feature>
<feature type="compositionally biased region" description="Polar residues" evidence="1">
    <location>
        <begin position="226"/>
        <end position="250"/>
    </location>
</feature>
<evidence type="ECO:0000313" key="3">
    <source>
        <dbReference type="EMBL" id="KAK1356335.1"/>
    </source>
</evidence>
<reference evidence="3" key="2">
    <citation type="submission" date="2023-05" db="EMBL/GenBank/DDBJ databases">
        <authorList>
            <person name="Schelkunov M.I."/>
        </authorList>
    </citation>
    <scope>NUCLEOTIDE SEQUENCE</scope>
    <source>
        <strain evidence="3">Hsosn_3</strain>
        <tissue evidence="3">Leaf</tissue>
    </source>
</reference>
<feature type="region of interest" description="Disordered" evidence="1">
    <location>
        <begin position="299"/>
        <end position="326"/>
    </location>
</feature>
<reference evidence="3" key="1">
    <citation type="submission" date="2023-02" db="EMBL/GenBank/DDBJ databases">
        <title>Genome of toxic invasive species Heracleum sosnowskyi carries increased number of genes despite the absence of recent whole-genome duplications.</title>
        <authorList>
            <person name="Schelkunov M."/>
            <person name="Shtratnikova V."/>
            <person name="Makarenko M."/>
            <person name="Klepikova A."/>
            <person name="Omelchenko D."/>
            <person name="Novikova G."/>
            <person name="Obukhova E."/>
            <person name="Bogdanov V."/>
            <person name="Penin A."/>
            <person name="Logacheva M."/>
        </authorList>
    </citation>
    <scope>NUCLEOTIDE SEQUENCE</scope>
    <source>
        <strain evidence="3">Hsosn_3</strain>
        <tissue evidence="3">Leaf</tissue>
    </source>
</reference>
<accession>A0AAD8GYI2</accession>